<keyword evidence="3" id="KW-0597">Phosphoprotein</keyword>
<dbReference type="PROSITE" id="PS50110">
    <property type="entry name" value="RESPONSE_REGULATORY"/>
    <property type="match status" value="1"/>
</dbReference>
<dbReference type="PROSITE" id="PS50109">
    <property type="entry name" value="HIS_KIN"/>
    <property type="match status" value="1"/>
</dbReference>
<dbReference type="InterPro" id="IPR036890">
    <property type="entry name" value="HATPase_C_sf"/>
</dbReference>
<dbReference type="InterPro" id="IPR001789">
    <property type="entry name" value="Sig_transdc_resp-reg_receiver"/>
</dbReference>
<dbReference type="SUPFAM" id="SSF52172">
    <property type="entry name" value="CheY-like"/>
    <property type="match status" value="1"/>
</dbReference>
<keyword evidence="6" id="KW-0902">Two-component regulatory system</keyword>
<gene>
    <name evidence="10" type="ORF">H6G05_12170</name>
</gene>
<sequence length="815" mass="90792">MDSLILNQSLEIYGQSIVAICRLPNDTAEAIALLQKGWSHVVVVDQNDLPQGLFNARCLLNWQSKSVDGCTFSAPSIALEDIDLEPLPTISIAMTIADFLQRISQYRHSAETWALVDSNGRFAALLEVSSLLRSLVQEDKNQSPSITSLLLPLIYQLPLPVMVSDRDGAIVGMNAAWRNSLYESLPSNTVADILPVDEISSSISNTSTSSPTKGQVNERSHVLEPKLPVTHQFCTTDGASFTWQVISVALQGSLQGLDLAIAYDITAQKNLAQELSGLSRVKDEFLTCINHELKTPLTSVIGIASLLSNNTFGELNERQSRYVKMIHQSGRQLVSIIDNIFDLAKAESGQLELYAETVSVKEICQKSIQQAKKLVQQDSTIFRNYNFEEGWELDIHLDIDPTVQTIYADETRLQQMLVNLLSNAFKFSFSPSELVDDLPSIAPQIGMTVKWWEGWLAITVWDQGIGIPEEKQSLVFQKFQQVENVLTRRFEGTGSSLLLTRHLARLHGGDITFVSQVDVGSQFTILLPPETRSNHDHVHFEQLDRRMDISHGRLVLVVETSTEALDWLRNTLADFNYQVVIARSGTEALEKARRLQPCLILLSPDVPMLSGWDVLALLKGDSVTQHIRVVMMKRADEPKTNLHQADGILLKPIKAAELSAFLPNYVPIPKSLKFLYLNQNLEEGVIELLHDLGHSLLEAEDLPQADVLSKIWQPDLFLLNGDNQVLLKCLEDISELETLSSLPILIITKSAIAEINWLQNRFANLSLHDCLSLDLDNLDTARAEVLLALHQSITNAICYVVPNSFANTATSNHVY</sequence>
<keyword evidence="4" id="KW-0808">Transferase</keyword>
<dbReference type="RefSeq" id="WP_190578431.1">
    <property type="nucleotide sequence ID" value="NZ_CAWPQU010000009.1"/>
</dbReference>
<dbReference type="Gene3D" id="3.30.565.10">
    <property type="entry name" value="Histidine kinase-like ATPase, C-terminal domain"/>
    <property type="match status" value="1"/>
</dbReference>
<evidence type="ECO:0000313" key="10">
    <source>
        <dbReference type="EMBL" id="MBD2317597.1"/>
    </source>
</evidence>
<protein>
    <recommendedName>
        <fullName evidence="2">histidine kinase</fullName>
        <ecNumber evidence="2">2.7.13.3</ecNumber>
    </recommendedName>
</protein>
<evidence type="ECO:0000256" key="2">
    <source>
        <dbReference type="ARBA" id="ARBA00012438"/>
    </source>
</evidence>
<evidence type="ECO:0000256" key="3">
    <source>
        <dbReference type="ARBA" id="ARBA00022553"/>
    </source>
</evidence>
<evidence type="ECO:0000256" key="4">
    <source>
        <dbReference type="ARBA" id="ARBA00022679"/>
    </source>
</evidence>
<accession>A0ABR8CD15</accession>
<evidence type="ECO:0000256" key="6">
    <source>
        <dbReference type="ARBA" id="ARBA00023012"/>
    </source>
</evidence>
<dbReference type="SMART" id="SM00388">
    <property type="entry name" value="HisKA"/>
    <property type="match status" value="1"/>
</dbReference>
<organism evidence="10 11">
    <name type="scientific">Phormidium tenue FACHB-1050</name>
    <dbReference type="NCBI Taxonomy" id="2692857"/>
    <lineage>
        <taxon>Bacteria</taxon>
        <taxon>Bacillati</taxon>
        <taxon>Cyanobacteriota</taxon>
        <taxon>Cyanophyceae</taxon>
        <taxon>Oscillatoriophycideae</taxon>
        <taxon>Oscillatoriales</taxon>
        <taxon>Oscillatoriaceae</taxon>
        <taxon>Phormidium</taxon>
    </lineage>
</organism>
<dbReference type="InterPro" id="IPR004358">
    <property type="entry name" value="Sig_transdc_His_kin-like_C"/>
</dbReference>
<dbReference type="InterPro" id="IPR036097">
    <property type="entry name" value="HisK_dim/P_sf"/>
</dbReference>
<feature type="domain" description="Histidine kinase" evidence="8">
    <location>
        <begin position="288"/>
        <end position="531"/>
    </location>
</feature>
<dbReference type="Pfam" id="PF00072">
    <property type="entry name" value="Response_reg"/>
    <property type="match status" value="1"/>
</dbReference>
<dbReference type="SUPFAM" id="SSF54631">
    <property type="entry name" value="CBS-domain pair"/>
    <property type="match status" value="1"/>
</dbReference>
<dbReference type="CDD" id="cd00082">
    <property type="entry name" value="HisKA"/>
    <property type="match status" value="1"/>
</dbReference>
<dbReference type="SUPFAM" id="SSF47384">
    <property type="entry name" value="Homodimeric domain of signal transducing histidine kinase"/>
    <property type="match status" value="1"/>
</dbReference>
<dbReference type="Proteomes" id="UP000618445">
    <property type="component" value="Unassembled WGS sequence"/>
</dbReference>
<dbReference type="InterPro" id="IPR003661">
    <property type="entry name" value="HisK_dim/P_dom"/>
</dbReference>
<dbReference type="EMBL" id="JACJQY010000017">
    <property type="protein sequence ID" value="MBD2317597.1"/>
    <property type="molecule type" value="Genomic_DNA"/>
</dbReference>
<evidence type="ECO:0000259" key="8">
    <source>
        <dbReference type="PROSITE" id="PS50109"/>
    </source>
</evidence>
<dbReference type="PANTHER" id="PTHR43047">
    <property type="entry name" value="TWO-COMPONENT HISTIDINE PROTEIN KINASE"/>
    <property type="match status" value="1"/>
</dbReference>
<dbReference type="InterPro" id="IPR046342">
    <property type="entry name" value="CBS_dom_sf"/>
</dbReference>
<dbReference type="InterPro" id="IPR003594">
    <property type="entry name" value="HATPase_dom"/>
</dbReference>
<dbReference type="EC" id="2.7.13.3" evidence="2"/>
<evidence type="ECO:0000313" key="11">
    <source>
        <dbReference type="Proteomes" id="UP000618445"/>
    </source>
</evidence>
<dbReference type="SMART" id="SM00448">
    <property type="entry name" value="REC"/>
    <property type="match status" value="1"/>
</dbReference>
<keyword evidence="5" id="KW-0418">Kinase</keyword>
<dbReference type="PRINTS" id="PR00344">
    <property type="entry name" value="BCTRLSENSOR"/>
</dbReference>
<dbReference type="InterPro" id="IPR011006">
    <property type="entry name" value="CheY-like_superfamily"/>
</dbReference>
<feature type="domain" description="Response regulatory" evidence="9">
    <location>
        <begin position="554"/>
        <end position="666"/>
    </location>
</feature>
<dbReference type="Gene3D" id="3.40.50.2300">
    <property type="match status" value="1"/>
</dbReference>
<reference evidence="10 11" key="1">
    <citation type="journal article" date="2020" name="ISME J.">
        <title>Comparative genomics reveals insights into cyanobacterial evolution and habitat adaptation.</title>
        <authorList>
            <person name="Chen M.Y."/>
            <person name="Teng W.K."/>
            <person name="Zhao L."/>
            <person name="Hu C.X."/>
            <person name="Zhou Y.K."/>
            <person name="Han B.P."/>
            <person name="Song L.R."/>
            <person name="Shu W.S."/>
        </authorList>
    </citation>
    <scope>NUCLEOTIDE SEQUENCE [LARGE SCALE GENOMIC DNA]</scope>
    <source>
        <strain evidence="10 11">FACHB-1050</strain>
    </source>
</reference>
<comment type="catalytic activity">
    <reaction evidence="1">
        <text>ATP + protein L-histidine = ADP + protein N-phospho-L-histidine.</text>
        <dbReference type="EC" id="2.7.13.3"/>
    </reaction>
</comment>
<dbReference type="PANTHER" id="PTHR43047:SF63">
    <property type="entry name" value="HISTIDINE KINASE"/>
    <property type="match status" value="1"/>
</dbReference>
<evidence type="ECO:0000256" key="5">
    <source>
        <dbReference type="ARBA" id="ARBA00022777"/>
    </source>
</evidence>
<proteinExistence type="predicted"/>
<evidence type="ECO:0000259" key="9">
    <source>
        <dbReference type="PROSITE" id="PS50110"/>
    </source>
</evidence>
<dbReference type="InterPro" id="IPR005467">
    <property type="entry name" value="His_kinase_dom"/>
</dbReference>
<evidence type="ECO:0000256" key="1">
    <source>
        <dbReference type="ARBA" id="ARBA00000085"/>
    </source>
</evidence>
<dbReference type="Gene3D" id="1.10.287.130">
    <property type="match status" value="1"/>
</dbReference>
<dbReference type="Pfam" id="PF00512">
    <property type="entry name" value="HisKA"/>
    <property type="match status" value="1"/>
</dbReference>
<evidence type="ECO:0000256" key="7">
    <source>
        <dbReference type="PROSITE-ProRule" id="PRU00169"/>
    </source>
</evidence>
<name>A0ABR8CD15_9CYAN</name>
<dbReference type="SUPFAM" id="SSF55874">
    <property type="entry name" value="ATPase domain of HSP90 chaperone/DNA topoisomerase II/histidine kinase"/>
    <property type="match status" value="1"/>
</dbReference>
<comment type="caution">
    <text evidence="10">The sequence shown here is derived from an EMBL/GenBank/DDBJ whole genome shotgun (WGS) entry which is preliminary data.</text>
</comment>
<dbReference type="Pfam" id="PF02518">
    <property type="entry name" value="HATPase_c"/>
    <property type="match status" value="1"/>
</dbReference>
<dbReference type="SMART" id="SM00387">
    <property type="entry name" value="HATPase_c"/>
    <property type="match status" value="1"/>
</dbReference>
<keyword evidence="11" id="KW-1185">Reference proteome</keyword>
<comment type="caution">
    <text evidence="7">Lacks conserved residue(s) required for the propagation of feature annotation.</text>
</comment>